<evidence type="ECO:0000256" key="1">
    <source>
        <dbReference type="SAM" id="Phobius"/>
    </source>
</evidence>
<organism evidence="2 3">
    <name type="scientific">Aliigemmobacter aestuarii</name>
    <dbReference type="NCBI Taxonomy" id="1445661"/>
    <lineage>
        <taxon>Bacteria</taxon>
        <taxon>Pseudomonadati</taxon>
        <taxon>Pseudomonadota</taxon>
        <taxon>Alphaproteobacteria</taxon>
        <taxon>Rhodobacterales</taxon>
        <taxon>Paracoccaceae</taxon>
        <taxon>Aliigemmobacter</taxon>
    </lineage>
</organism>
<dbReference type="AlphaFoldDB" id="A0A4S3MSZ7"/>
<dbReference type="InterPro" id="IPR017496">
    <property type="entry name" value="Photo_alph_chp2"/>
</dbReference>
<dbReference type="RefSeq" id="WP_136393978.1">
    <property type="nucleotide sequence ID" value="NZ_SSND01000001.1"/>
</dbReference>
<feature type="transmembrane region" description="Helical" evidence="1">
    <location>
        <begin position="6"/>
        <end position="26"/>
    </location>
</feature>
<feature type="transmembrane region" description="Helical" evidence="1">
    <location>
        <begin position="218"/>
        <end position="242"/>
    </location>
</feature>
<proteinExistence type="predicted"/>
<reference evidence="2 3" key="1">
    <citation type="submission" date="2019-04" db="EMBL/GenBank/DDBJ databases">
        <title>Draft genome sequence of Gemmobacter aestuarii sp. nov.</title>
        <authorList>
            <person name="Hameed A."/>
            <person name="Lin S.-Y."/>
            <person name="Shahina M."/>
            <person name="Lai W.-A."/>
            <person name="Young C.-C."/>
        </authorList>
    </citation>
    <scope>NUCLEOTIDE SEQUENCE [LARGE SCALE GENOMIC DNA]</scope>
    <source>
        <strain evidence="2 3">CC-PW-75</strain>
    </source>
</reference>
<feature type="transmembrane region" description="Helical" evidence="1">
    <location>
        <begin position="38"/>
        <end position="59"/>
    </location>
</feature>
<keyword evidence="1" id="KW-1133">Transmembrane helix</keyword>
<feature type="transmembrane region" description="Helical" evidence="1">
    <location>
        <begin position="185"/>
        <end position="206"/>
    </location>
</feature>
<name>A0A4S3MSZ7_9RHOB</name>
<sequence>MTNPWIVAASAIFLWWASTGAILWRVRRADLGGPDDHLWSVLLGLPLLVGGAIAAHATVHDLSVAGVYGGFLSALALWGWIELAFLSGVLTGPTREPCPAGARLPERLWRAIGTILWHELALIAGLLVLTHLSLDTANPFAALTFATLFFARISAKLNLFFGAPRIHTEFLPRPLAHLPSHFRKAPMTALLPVSILGLAAATAHWGAEAAAAQEDAPFIGYLLLAVLTALALIEHLFMVVPVPDQKLWRWMLPEAAPTTPPTAPGPLPRKQTDGF</sequence>
<evidence type="ECO:0000313" key="2">
    <source>
        <dbReference type="EMBL" id="THD85607.1"/>
    </source>
</evidence>
<gene>
    <name evidence="2" type="ORF">E7811_07935</name>
</gene>
<protein>
    <submittedName>
        <fullName evidence="2">DUF3623 domain-containing protein</fullName>
    </submittedName>
</protein>
<keyword evidence="1" id="KW-0472">Membrane</keyword>
<accession>A0A4S3MSZ7</accession>
<feature type="transmembrane region" description="Helical" evidence="1">
    <location>
        <begin position="65"/>
        <end position="90"/>
    </location>
</feature>
<evidence type="ECO:0000313" key="3">
    <source>
        <dbReference type="Proteomes" id="UP000309450"/>
    </source>
</evidence>
<dbReference type="Pfam" id="PF12291">
    <property type="entry name" value="DUF3623"/>
    <property type="match status" value="1"/>
</dbReference>
<dbReference type="OrthoDB" id="152369at2"/>
<comment type="caution">
    <text evidence="2">The sequence shown here is derived from an EMBL/GenBank/DDBJ whole genome shotgun (WGS) entry which is preliminary data.</text>
</comment>
<keyword evidence="3" id="KW-1185">Reference proteome</keyword>
<feature type="transmembrane region" description="Helical" evidence="1">
    <location>
        <begin position="111"/>
        <end position="134"/>
    </location>
</feature>
<dbReference type="EMBL" id="SSND01000001">
    <property type="protein sequence ID" value="THD85607.1"/>
    <property type="molecule type" value="Genomic_DNA"/>
</dbReference>
<feature type="transmembrane region" description="Helical" evidence="1">
    <location>
        <begin position="140"/>
        <end position="164"/>
    </location>
</feature>
<dbReference type="Proteomes" id="UP000309450">
    <property type="component" value="Unassembled WGS sequence"/>
</dbReference>
<keyword evidence="1" id="KW-0812">Transmembrane</keyword>
<dbReference type="NCBIfam" id="TIGR03055">
    <property type="entry name" value="photo_alph_chp2"/>
    <property type="match status" value="1"/>
</dbReference>